<dbReference type="GO" id="GO:0003700">
    <property type="term" value="F:DNA-binding transcription factor activity"/>
    <property type="evidence" value="ECO:0007669"/>
    <property type="project" value="InterPro"/>
</dbReference>
<dbReference type="PROSITE" id="PS00894">
    <property type="entry name" value="HTH_DEOR_1"/>
    <property type="match status" value="1"/>
</dbReference>
<dbReference type="Gene3D" id="1.10.10.10">
    <property type="entry name" value="Winged helix-like DNA-binding domain superfamily/Winged helix DNA-binding domain"/>
    <property type="match status" value="1"/>
</dbReference>
<dbReference type="InterPro" id="IPR001034">
    <property type="entry name" value="DeoR_HTH"/>
</dbReference>
<gene>
    <name evidence="5" type="ORF">IAB36_07185</name>
</gene>
<keyword evidence="2" id="KW-0238">DNA-binding</keyword>
<dbReference type="GO" id="GO:0003677">
    <property type="term" value="F:DNA binding"/>
    <property type="evidence" value="ECO:0007669"/>
    <property type="project" value="UniProtKB-KW"/>
</dbReference>
<sequence length="256" mass="28336">MLTQERHSEIVKIVNERKSVSVVELAHLLDSSESTIRRDLNLLHEQGQINKVHGGATSILNNYIVAEETVDEKAQRCIEEKSRIGLYAAGLIQPGELVFIDAGTTTYCMASNLANPDTVYVTNGISHAKLLGQKGCRVFVLPGTLRGRTEAIIGGEANDYLQRFNFTKGFFGTNGISLQNGLTTPDLDEARTKSAAMARCKQCYVLADPSKFQVVTAVTFAQLEDACIITTKLEDKQFKLKTEIVEVDQYDLYRNL</sequence>
<dbReference type="Pfam" id="PF00455">
    <property type="entry name" value="DeoRC"/>
    <property type="match status" value="1"/>
</dbReference>
<dbReference type="InterPro" id="IPR036390">
    <property type="entry name" value="WH_DNA-bd_sf"/>
</dbReference>
<dbReference type="SUPFAM" id="SSF100950">
    <property type="entry name" value="NagB/RpiA/CoA transferase-like"/>
    <property type="match status" value="1"/>
</dbReference>
<name>A0A9D1AJZ4_9FIRM</name>
<protein>
    <submittedName>
        <fullName evidence="5">DeoR/GlpR transcriptional regulator</fullName>
    </submittedName>
</protein>
<dbReference type="PANTHER" id="PTHR30363">
    <property type="entry name" value="HTH-TYPE TRANSCRIPTIONAL REGULATOR SRLR-RELATED"/>
    <property type="match status" value="1"/>
</dbReference>
<organism evidence="5 6">
    <name type="scientific">Candidatus Egerieicola pullicola</name>
    <dbReference type="NCBI Taxonomy" id="2840775"/>
    <lineage>
        <taxon>Bacteria</taxon>
        <taxon>Bacillati</taxon>
        <taxon>Bacillota</taxon>
        <taxon>Clostridia</taxon>
        <taxon>Eubacteriales</taxon>
        <taxon>Oscillospiraceae</taxon>
        <taxon>Oscillospiraceae incertae sedis</taxon>
        <taxon>Candidatus Egerieicola</taxon>
    </lineage>
</organism>
<dbReference type="SMART" id="SM00420">
    <property type="entry name" value="HTH_DEOR"/>
    <property type="match status" value="1"/>
</dbReference>
<evidence type="ECO:0000259" key="4">
    <source>
        <dbReference type="PROSITE" id="PS51000"/>
    </source>
</evidence>
<dbReference type="AlphaFoldDB" id="A0A9D1AJZ4"/>
<dbReference type="InterPro" id="IPR014036">
    <property type="entry name" value="DeoR-like_C"/>
</dbReference>
<dbReference type="SUPFAM" id="SSF46785">
    <property type="entry name" value="Winged helix' DNA-binding domain"/>
    <property type="match status" value="1"/>
</dbReference>
<keyword evidence="1" id="KW-0805">Transcription regulation</keyword>
<feature type="domain" description="HTH deoR-type" evidence="4">
    <location>
        <begin position="3"/>
        <end position="58"/>
    </location>
</feature>
<dbReference type="Proteomes" id="UP000886749">
    <property type="component" value="Unassembled WGS sequence"/>
</dbReference>
<dbReference type="InterPro" id="IPR037171">
    <property type="entry name" value="NagB/RpiA_transferase-like"/>
</dbReference>
<dbReference type="InterPro" id="IPR018356">
    <property type="entry name" value="Tscrpt_reg_HTH_DeoR_CS"/>
</dbReference>
<accession>A0A9D1AJZ4</accession>
<dbReference type="PANTHER" id="PTHR30363:SF56">
    <property type="entry name" value="TRANSCRIPTIONAL REGULATOR, DEOR FAMILY"/>
    <property type="match status" value="1"/>
</dbReference>
<evidence type="ECO:0000256" key="3">
    <source>
        <dbReference type="ARBA" id="ARBA00023163"/>
    </source>
</evidence>
<dbReference type="EMBL" id="DVGY01000163">
    <property type="protein sequence ID" value="HIR41592.1"/>
    <property type="molecule type" value="Genomic_DNA"/>
</dbReference>
<evidence type="ECO:0000313" key="6">
    <source>
        <dbReference type="Proteomes" id="UP000886749"/>
    </source>
</evidence>
<dbReference type="InterPro" id="IPR036388">
    <property type="entry name" value="WH-like_DNA-bd_sf"/>
</dbReference>
<dbReference type="InterPro" id="IPR050313">
    <property type="entry name" value="Carb_Metab_HTH_regulators"/>
</dbReference>
<keyword evidence="3" id="KW-0804">Transcription</keyword>
<proteinExistence type="predicted"/>
<dbReference type="PROSITE" id="PS51000">
    <property type="entry name" value="HTH_DEOR_2"/>
    <property type="match status" value="1"/>
</dbReference>
<evidence type="ECO:0000256" key="1">
    <source>
        <dbReference type="ARBA" id="ARBA00023015"/>
    </source>
</evidence>
<reference evidence="5" key="1">
    <citation type="submission" date="2020-10" db="EMBL/GenBank/DDBJ databases">
        <authorList>
            <person name="Gilroy R."/>
        </authorList>
    </citation>
    <scope>NUCLEOTIDE SEQUENCE</scope>
    <source>
        <strain evidence="5">CHK184-25365</strain>
    </source>
</reference>
<dbReference type="SMART" id="SM01134">
    <property type="entry name" value="DeoRC"/>
    <property type="match status" value="1"/>
</dbReference>
<dbReference type="Gene3D" id="3.40.50.1360">
    <property type="match status" value="1"/>
</dbReference>
<dbReference type="Pfam" id="PF08220">
    <property type="entry name" value="HTH_DeoR"/>
    <property type="match status" value="1"/>
</dbReference>
<reference evidence="5" key="2">
    <citation type="journal article" date="2021" name="PeerJ">
        <title>Extensive microbial diversity within the chicken gut microbiome revealed by metagenomics and culture.</title>
        <authorList>
            <person name="Gilroy R."/>
            <person name="Ravi A."/>
            <person name="Getino M."/>
            <person name="Pursley I."/>
            <person name="Horton D.L."/>
            <person name="Alikhan N.F."/>
            <person name="Baker D."/>
            <person name="Gharbi K."/>
            <person name="Hall N."/>
            <person name="Watson M."/>
            <person name="Adriaenssens E.M."/>
            <person name="Foster-Nyarko E."/>
            <person name="Jarju S."/>
            <person name="Secka A."/>
            <person name="Antonio M."/>
            <person name="Oren A."/>
            <person name="Chaudhuri R.R."/>
            <person name="La Ragione R."/>
            <person name="Hildebrand F."/>
            <person name="Pallen M.J."/>
        </authorList>
    </citation>
    <scope>NUCLEOTIDE SEQUENCE</scope>
    <source>
        <strain evidence="5">CHK184-25365</strain>
    </source>
</reference>
<comment type="caution">
    <text evidence="5">The sequence shown here is derived from an EMBL/GenBank/DDBJ whole genome shotgun (WGS) entry which is preliminary data.</text>
</comment>
<evidence type="ECO:0000256" key="2">
    <source>
        <dbReference type="ARBA" id="ARBA00023125"/>
    </source>
</evidence>
<dbReference type="PRINTS" id="PR00037">
    <property type="entry name" value="HTHLACR"/>
</dbReference>
<evidence type="ECO:0000313" key="5">
    <source>
        <dbReference type="EMBL" id="HIR41592.1"/>
    </source>
</evidence>